<dbReference type="EMBL" id="CP015017">
    <property type="protein sequence ID" value="APC00426.1"/>
    <property type="molecule type" value="Genomic_DNA"/>
</dbReference>
<reference evidence="5" key="1">
    <citation type="journal article" date="2017" name="Appl. Environ. Microbiol.">
        <title>Microdiversification of a pelagic Polynucleobacter species is mainly driven by acquisition of genomic islands from a partially interspecific gene pool.</title>
        <authorList>
            <person name="Hoetzinger M."/>
            <person name="Hahn M.W."/>
            <person name="Jezberova J."/>
            <person name="Schmidt J."/>
            <person name="Koll U."/>
        </authorList>
    </citation>
    <scope>NUCLEOTIDE SEQUENCE</scope>
    <source>
        <strain evidence="5">MWH-RechtKol4</strain>
    </source>
</reference>
<comment type="pathway">
    <text evidence="2">Glycan metabolism; lacto-N-neotetraose biosynthesis.</text>
</comment>
<protein>
    <recommendedName>
        <fullName evidence="4">Glycosyl transferase family 25 domain-containing protein</fullName>
    </recommendedName>
</protein>
<evidence type="ECO:0000313" key="5">
    <source>
        <dbReference type="EMBL" id="APC00426.1"/>
    </source>
</evidence>
<proteinExistence type="predicted"/>
<gene>
    <name evidence="5" type="ORF">AOC25_01725</name>
</gene>
<evidence type="ECO:0000313" key="6">
    <source>
        <dbReference type="Proteomes" id="UP000182060"/>
    </source>
</evidence>
<evidence type="ECO:0000256" key="3">
    <source>
        <dbReference type="ARBA" id="ARBA00022985"/>
    </source>
</evidence>
<accession>A0AAC9ITC3</accession>
<dbReference type="Proteomes" id="UP000182060">
    <property type="component" value="Chromosome"/>
</dbReference>
<dbReference type="InterPro" id="IPR002654">
    <property type="entry name" value="Glyco_trans_25"/>
</dbReference>
<feature type="domain" description="Glycosyl transferase family 25" evidence="4">
    <location>
        <begin position="3"/>
        <end position="167"/>
    </location>
</feature>
<dbReference type="CDD" id="cd06532">
    <property type="entry name" value="Glyco_transf_25"/>
    <property type="match status" value="1"/>
</dbReference>
<evidence type="ECO:0000256" key="1">
    <source>
        <dbReference type="ARBA" id="ARBA00005068"/>
    </source>
</evidence>
<evidence type="ECO:0000256" key="2">
    <source>
        <dbReference type="ARBA" id="ARBA00005222"/>
    </source>
</evidence>
<keyword evidence="3" id="KW-0448">Lipopolysaccharide biosynthesis</keyword>
<sequence length="228" mass="26495">MLRSPDRRERAAQELGKTNLQWELLDAIDGKLLAWPVPEYLPKKVKRLLGFELMAGEIGAFLSHKKAWQACVDQQKPTLIFEDDFILHPQFEKTVDYLLTEYQDWNLVRLQALEDSPYRVIHKADDIVIAINEIDALGCTAYLVKPEAAQKLIDGARYIYEPIDHYIEHKAVHGLSFLAVRPYPSDISQSPTTVYRPDRASIRGWRKIKRSLARFADRHFSKHPWFPK</sequence>
<comment type="pathway">
    <text evidence="1">Bacterial outer membrane biogenesis; lipooligosaccharide biosynthesis.</text>
</comment>
<dbReference type="GO" id="GO:0009103">
    <property type="term" value="P:lipopolysaccharide biosynthetic process"/>
    <property type="evidence" value="ECO:0007669"/>
    <property type="project" value="UniProtKB-KW"/>
</dbReference>
<name>A0AAC9ITC3_9BURK</name>
<dbReference type="AlphaFoldDB" id="A0AAC9ITC3"/>
<dbReference type="Pfam" id="PF01755">
    <property type="entry name" value="Glyco_transf_25"/>
    <property type="match status" value="1"/>
</dbReference>
<organism evidence="5 6">
    <name type="scientific">Polynucleobacter asymbioticus</name>
    <dbReference type="NCBI Taxonomy" id="576611"/>
    <lineage>
        <taxon>Bacteria</taxon>
        <taxon>Pseudomonadati</taxon>
        <taxon>Pseudomonadota</taxon>
        <taxon>Betaproteobacteria</taxon>
        <taxon>Burkholderiales</taxon>
        <taxon>Burkholderiaceae</taxon>
        <taxon>Polynucleobacter</taxon>
    </lineage>
</organism>
<evidence type="ECO:0000259" key="4">
    <source>
        <dbReference type="Pfam" id="PF01755"/>
    </source>
</evidence>